<protein>
    <recommendedName>
        <fullName evidence="2">Tetrahydrofolate dehydrogenase/cyclohydrolase catalytic domain-containing protein</fullName>
    </recommendedName>
</protein>
<dbReference type="AlphaFoldDB" id="A0A7S2EPC3"/>
<evidence type="ECO:0000259" key="2">
    <source>
        <dbReference type="Pfam" id="PF00763"/>
    </source>
</evidence>
<feature type="region of interest" description="Disordered" evidence="1">
    <location>
        <begin position="274"/>
        <end position="296"/>
    </location>
</feature>
<dbReference type="SUPFAM" id="SSF51735">
    <property type="entry name" value="NAD(P)-binding Rossmann-fold domains"/>
    <property type="match status" value="1"/>
</dbReference>
<evidence type="ECO:0000256" key="1">
    <source>
        <dbReference type="SAM" id="MobiDB-lite"/>
    </source>
</evidence>
<dbReference type="InterPro" id="IPR036291">
    <property type="entry name" value="NAD(P)-bd_dom_sf"/>
</dbReference>
<name>A0A7S2EPC3_9STRA</name>
<dbReference type="PANTHER" id="PTHR48099">
    <property type="entry name" value="C-1-TETRAHYDROFOLATE SYNTHASE, CYTOPLASMIC-RELATED"/>
    <property type="match status" value="1"/>
</dbReference>
<dbReference type="EMBL" id="HBGN01030221">
    <property type="protein sequence ID" value="CAD9346643.1"/>
    <property type="molecule type" value="Transcribed_RNA"/>
</dbReference>
<dbReference type="GO" id="GO:0004477">
    <property type="term" value="F:methenyltetrahydrofolate cyclohydrolase activity"/>
    <property type="evidence" value="ECO:0007669"/>
    <property type="project" value="TreeGrafter"/>
</dbReference>
<dbReference type="GO" id="GO:0009113">
    <property type="term" value="P:purine nucleobase biosynthetic process"/>
    <property type="evidence" value="ECO:0007669"/>
    <property type="project" value="TreeGrafter"/>
</dbReference>
<feature type="domain" description="Tetrahydrofolate dehydrogenase/cyclohydrolase catalytic" evidence="2">
    <location>
        <begin position="204"/>
        <end position="265"/>
    </location>
</feature>
<organism evidence="3">
    <name type="scientific">Ditylum brightwellii</name>
    <dbReference type="NCBI Taxonomy" id="49249"/>
    <lineage>
        <taxon>Eukaryota</taxon>
        <taxon>Sar</taxon>
        <taxon>Stramenopiles</taxon>
        <taxon>Ochrophyta</taxon>
        <taxon>Bacillariophyta</taxon>
        <taxon>Mediophyceae</taxon>
        <taxon>Lithodesmiophycidae</taxon>
        <taxon>Lithodesmiales</taxon>
        <taxon>Lithodesmiaceae</taxon>
        <taxon>Ditylum</taxon>
    </lineage>
</organism>
<proteinExistence type="predicted"/>
<dbReference type="Gene3D" id="3.40.50.10860">
    <property type="entry name" value="Leucine Dehydrogenase, chain A, domain 1"/>
    <property type="match status" value="1"/>
</dbReference>
<feature type="compositionally biased region" description="Basic and acidic residues" evidence="1">
    <location>
        <begin position="135"/>
        <end position="145"/>
    </location>
</feature>
<accession>A0A7S2EPC3</accession>
<dbReference type="GO" id="GO:0004488">
    <property type="term" value="F:methylenetetrahydrofolate dehydrogenase (NADP+) activity"/>
    <property type="evidence" value="ECO:0007669"/>
    <property type="project" value="InterPro"/>
</dbReference>
<dbReference type="Pfam" id="PF00763">
    <property type="entry name" value="THF_DHG_CYH"/>
    <property type="match status" value="1"/>
</dbReference>
<dbReference type="GO" id="GO:0035999">
    <property type="term" value="P:tetrahydrofolate interconversion"/>
    <property type="evidence" value="ECO:0007669"/>
    <property type="project" value="TreeGrafter"/>
</dbReference>
<dbReference type="GO" id="GO:0005829">
    <property type="term" value="C:cytosol"/>
    <property type="evidence" value="ECO:0007669"/>
    <property type="project" value="TreeGrafter"/>
</dbReference>
<reference evidence="3" key="1">
    <citation type="submission" date="2021-01" db="EMBL/GenBank/DDBJ databases">
        <authorList>
            <person name="Corre E."/>
            <person name="Pelletier E."/>
            <person name="Niang G."/>
            <person name="Scheremetjew M."/>
            <person name="Finn R."/>
            <person name="Kale V."/>
            <person name="Holt S."/>
            <person name="Cochrane G."/>
            <person name="Meng A."/>
            <person name="Brown T."/>
            <person name="Cohen L."/>
        </authorList>
    </citation>
    <scope>NUCLEOTIDE SEQUENCE</scope>
    <source>
        <strain evidence="3">Pop2</strain>
    </source>
</reference>
<sequence length="592" mass="66794">MMTNGQSITTRVCRISSLSGSCSRFRTSNNNATPKYLLIEGINFMERSVSSLSPAAALHDLNNDITTSIRRQRQSSLPPSRRHYHSQRLLLLPMKSHYRYSFPINYVNDSSLSPSFSCNLTLQRWYHDTSSNNNQEKEEQVDEKKHHNSNNDDIVTNIANEIRADIRSYTKHNPDVKLIGIVAQTSTTSTNKNDDDLHDEKDNVDSQKDAELYSNIIARACAQDGIHYEMWKVSNEPSAIESVIQEANEREDVHGVLVYYPIFKKRTMMMMMQKEEEESRDGSMLSSSSSSSSRGPYKNRMTGVYYKTHDDYLRDLVSYKCDVEGLCHEYNARWMFRNADAYVYRSTNNFHTAVTADSDVVEAETTSQQQMGEVIFPCTALAVVKILESIQKGKEGYNPDAPIGKRFEGTTVTIVNRSEVLGRPLAAMLANDGAMVYSVDTDSILLFRPGGRMRRLTTDLQRQRKSNSGGGSSSSATINLEWCIKQSSVLVTGVPSRKFCIPTDWIQPFTTIVNVASDPNVNVKELVGDDDNNAVVPGVTYIPQVGKVTTAVLEHNLIFLHSRYASSDAISPFEEGRMKRRRRRRKGRSFIA</sequence>
<dbReference type="SUPFAM" id="SSF53223">
    <property type="entry name" value="Aminoacid dehydrogenase-like, N-terminal domain"/>
    <property type="match status" value="1"/>
</dbReference>
<dbReference type="GO" id="GO:0004487">
    <property type="term" value="F:methylenetetrahydrofolate dehydrogenase (NAD+) activity"/>
    <property type="evidence" value="ECO:0007669"/>
    <property type="project" value="TreeGrafter"/>
</dbReference>
<gene>
    <name evidence="3" type="ORF">DBRI1063_LOCUS19477</name>
</gene>
<dbReference type="PANTHER" id="PTHR48099:SF3">
    <property type="entry name" value="METHYLENETETRAHYDROFOLATE DEHYDROGENASE [NAD(+)]"/>
    <property type="match status" value="1"/>
</dbReference>
<dbReference type="Gene3D" id="3.40.50.720">
    <property type="entry name" value="NAD(P)-binding Rossmann-like Domain"/>
    <property type="match status" value="1"/>
</dbReference>
<feature type="region of interest" description="Disordered" evidence="1">
    <location>
        <begin position="130"/>
        <end position="154"/>
    </location>
</feature>
<evidence type="ECO:0000313" key="3">
    <source>
        <dbReference type="EMBL" id="CAD9346643.1"/>
    </source>
</evidence>
<dbReference type="InterPro" id="IPR046346">
    <property type="entry name" value="Aminoacid_DH-like_N_sf"/>
</dbReference>
<dbReference type="InterPro" id="IPR020630">
    <property type="entry name" value="THF_DH/CycHdrlase_cat_dom"/>
</dbReference>